<name>A0A067QYG6_ZOONE</name>
<keyword evidence="3" id="KW-1185">Reference proteome</keyword>
<dbReference type="AlphaFoldDB" id="A0A067QYG6"/>
<sequence length="124" mass="14899">MINQTENVEEQWESLKKNMLETAREVIGIQKAKNRKEWITEDIVEKTEKRRKLKNDPSEEGRRQCRALRNEINREARKAKERHLEVKCKEVDELTKEGKLERAYKTIKQFFGNRRIKCIGIQTE</sequence>
<dbReference type="InParanoid" id="A0A067QYG6"/>
<accession>A0A067QYG6</accession>
<evidence type="ECO:0000256" key="1">
    <source>
        <dbReference type="SAM" id="Coils"/>
    </source>
</evidence>
<dbReference type="OMA" id="MKNIWIE"/>
<organism evidence="2 3">
    <name type="scientific">Zootermopsis nevadensis</name>
    <name type="common">Dampwood termite</name>
    <dbReference type="NCBI Taxonomy" id="136037"/>
    <lineage>
        <taxon>Eukaryota</taxon>
        <taxon>Metazoa</taxon>
        <taxon>Ecdysozoa</taxon>
        <taxon>Arthropoda</taxon>
        <taxon>Hexapoda</taxon>
        <taxon>Insecta</taxon>
        <taxon>Pterygota</taxon>
        <taxon>Neoptera</taxon>
        <taxon>Polyneoptera</taxon>
        <taxon>Dictyoptera</taxon>
        <taxon>Blattodea</taxon>
        <taxon>Blattoidea</taxon>
        <taxon>Termitoidae</taxon>
        <taxon>Termopsidae</taxon>
        <taxon>Zootermopsis</taxon>
    </lineage>
</organism>
<gene>
    <name evidence="2" type="ORF">L798_14955</name>
</gene>
<dbReference type="EMBL" id="KK853104">
    <property type="protein sequence ID" value="KDR11311.1"/>
    <property type="molecule type" value="Genomic_DNA"/>
</dbReference>
<feature type="coiled-coil region" evidence="1">
    <location>
        <begin position="58"/>
        <end position="89"/>
    </location>
</feature>
<evidence type="ECO:0000313" key="2">
    <source>
        <dbReference type="EMBL" id="KDR11311.1"/>
    </source>
</evidence>
<protein>
    <submittedName>
        <fullName evidence="2">Uncharacterized protein</fullName>
    </submittedName>
</protein>
<dbReference type="Proteomes" id="UP000027135">
    <property type="component" value="Unassembled WGS sequence"/>
</dbReference>
<proteinExistence type="predicted"/>
<keyword evidence="1" id="KW-0175">Coiled coil</keyword>
<reference evidence="2 3" key="1">
    <citation type="journal article" date="2014" name="Nat. Commun.">
        <title>Molecular traces of alternative social organization in a termite genome.</title>
        <authorList>
            <person name="Terrapon N."/>
            <person name="Li C."/>
            <person name="Robertson H.M."/>
            <person name="Ji L."/>
            <person name="Meng X."/>
            <person name="Booth W."/>
            <person name="Chen Z."/>
            <person name="Childers C.P."/>
            <person name="Glastad K.M."/>
            <person name="Gokhale K."/>
            <person name="Gowin J."/>
            <person name="Gronenberg W."/>
            <person name="Hermansen R.A."/>
            <person name="Hu H."/>
            <person name="Hunt B.G."/>
            <person name="Huylmans A.K."/>
            <person name="Khalil S.M."/>
            <person name="Mitchell R.D."/>
            <person name="Munoz-Torres M.C."/>
            <person name="Mustard J.A."/>
            <person name="Pan H."/>
            <person name="Reese J.T."/>
            <person name="Scharf M.E."/>
            <person name="Sun F."/>
            <person name="Vogel H."/>
            <person name="Xiao J."/>
            <person name="Yang W."/>
            <person name="Yang Z."/>
            <person name="Yang Z."/>
            <person name="Zhou J."/>
            <person name="Zhu J."/>
            <person name="Brent C.S."/>
            <person name="Elsik C.G."/>
            <person name="Goodisman M.A."/>
            <person name="Liberles D.A."/>
            <person name="Roe R.M."/>
            <person name="Vargo E.L."/>
            <person name="Vilcinskas A."/>
            <person name="Wang J."/>
            <person name="Bornberg-Bauer E."/>
            <person name="Korb J."/>
            <person name="Zhang G."/>
            <person name="Liebig J."/>
        </authorList>
    </citation>
    <scope>NUCLEOTIDE SEQUENCE [LARGE SCALE GENOMIC DNA]</scope>
    <source>
        <tissue evidence="2">Whole organism</tissue>
    </source>
</reference>
<evidence type="ECO:0000313" key="3">
    <source>
        <dbReference type="Proteomes" id="UP000027135"/>
    </source>
</evidence>